<dbReference type="OMA" id="LILIRVC"/>
<dbReference type="Gene3D" id="3.30.420.10">
    <property type="entry name" value="Ribonuclease H-like superfamily/Ribonuclease H"/>
    <property type="match status" value="1"/>
</dbReference>
<proteinExistence type="predicted"/>
<gene>
    <name evidence="2" type="ORF">TanjilG_16821</name>
</gene>
<dbReference type="EMBL" id="CM007368">
    <property type="protein sequence ID" value="OIW06409.1"/>
    <property type="molecule type" value="Genomic_DNA"/>
</dbReference>
<accession>A0A1J7HVH4</accession>
<dbReference type="GO" id="GO:0015074">
    <property type="term" value="P:DNA integration"/>
    <property type="evidence" value="ECO:0007669"/>
    <property type="project" value="InterPro"/>
</dbReference>
<evidence type="ECO:0000259" key="1">
    <source>
        <dbReference type="PROSITE" id="PS50994"/>
    </source>
</evidence>
<dbReference type="AlphaFoldDB" id="A0A1J7HVH4"/>
<dbReference type="PANTHER" id="PTHR35046:SF26">
    <property type="entry name" value="RNA-DIRECTED DNA POLYMERASE"/>
    <property type="match status" value="1"/>
</dbReference>
<protein>
    <recommendedName>
        <fullName evidence="1">Integrase catalytic domain-containing protein</fullName>
    </recommendedName>
</protein>
<keyword evidence="3" id="KW-1185">Reference proteome</keyword>
<dbReference type="Proteomes" id="UP000188354">
    <property type="component" value="Chromosome LG08"/>
</dbReference>
<dbReference type="Gramene" id="OIW06409">
    <property type="protein sequence ID" value="OIW06409"/>
    <property type="gene ID" value="TanjilG_16821"/>
</dbReference>
<evidence type="ECO:0000313" key="2">
    <source>
        <dbReference type="EMBL" id="OIW06409.1"/>
    </source>
</evidence>
<organism evidence="2 3">
    <name type="scientific">Lupinus angustifolius</name>
    <name type="common">Narrow-leaved blue lupine</name>
    <dbReference type="NCBI Taxonomy" id="3871"/>
    <lineage>
        <taxon>Eukaryota</taxon>
        <taxon>Viridiplantae</taxon>
        <taxon>Streptophyta</taxon>
        <taxon>Embryophyta</taxon>
        <taxon>Tracheophyta</taxon>
        <taxon>Spermatophyta</taxon>
        <taxon>Magnoliopsida</taxon>
        <taxon>eudicotyledons</taxon>
        <taxon>Gunneridae</taxon>
        <taxon>Pentapetalae</taxon>
        <taxon>rosids</taxon>
        <taxon>fabids</taxon>
        <taxon>Fabales</taxon>
        <taxon>Fabaceae</taxon>
        <taxon>Papilionoideae</taxon>
        <taxon>50 kb inversion clade</taxon>
        <taxon>genistoids sensu lato</taxon>
        <taxon>core genistoids</taxon>
        <taxon>Genisteae</taxon>
        <taxon>Lupinus</taxon>
    </lineage>
</organism>
<sequence>MDFITHLSPSNGHTVIWVIVDRLTKYAHFVALPSKFSAEILARRFLQEICRLDGVPKTIVSNRDKLFFSTLWRELFRVLGTSLCYSTAYHPQSAGQTEVVNRCLQTYLRCFSGTHPTKWNTHLSLAEYWYNTSCHSSLHWIIKYLPIGCFSVLRVSKNICQLNQHTCKLDLILIRVCNPLSYCRIQQWPQL</sequence>
<dbReference type="InterPro" id="IPR012337">
    <property type="entry name" value="RNaseH-like_sf"/>
</dbReference>
<name>A0A1J7HVH4_LUPAN</name>
<evidence type="ECO:0000313" key="3">
    <source>
        <dbReference type="Proteomes" id="UP000188354"/>
    </source>
</evidence>
<dbReference type="PROSITE" id="PS50994">
    <property type="entry name" value="INTEGRASE"/>
    <property type="match status" value="1"/>
</dbReference>
<feature type="domain" description="Integrase catalytic" evidence="1">
    <location>
        <begin position="1"/>
        <end position="154"/>
    </location>
</feature>
<reference evidence="2 3" key="1">
    <citation type="journal article" date="2017" name="Plant Biotechnol. J.">
        <title>A comprehensive draft genome sequence for lupin (Lupinus angustifolius), an emerging health food: insights into plant-microbe interactions and legume evolution.</title>
        <authorList>
            <person name="Hane J.K."/>
            <person name="Ming Y."/>
            <person name="Kamphuis L.G."/>
            <person name="Nelson M.N."/>
            <person name="Garg G."/>
            <person name="Atkins C.A."/>
            <person name="Bayer P.E."/>
            <person name="Bravo A."/>
            <person name="Bringans S."/>
            <person name="Cannon S."/>
            <person name="Edwards D."/>
            <person name="Foley R."/>
            <person name="Gao L.L."/>
            <person name="Harrison M.J."/>
            <person name="Huang W."/>
            <person name="Hurgobin B."/>
            <person name="Li S."/>
            <person name="Liu C.W."/>
            <person name="McGrath A."/>
            <person name="Morahan G."/>
            <person name="Murray J."/>
            <person name="Weller J."/>
            <person name="Jian J."/>
            <person name="Singh K.B."/>
        </authorList>
    </citation>
    <scope>NUCLEOTIDE SEQUENCE [LARGE SCALE GENOMIC DNA]</scope>
    <source>
        <strain evidence="3">cv. Tanjil</strain>
        <tissue evidence="2">Whole plant</tissue>
    </source>
</reference>
<dbReference type="InterPro" id="IPR001584">
    <property type="entry name" value="Integrase_cat-core"/>
</dbReference>
<dbReference type="InterPro" id="IPR036397">
    <property type="entry name" value="RNaseH_sf"/>
</dbReference>
<dbReference type="GO" id="GO:0003676">
    <property type="term" value="F:nucleic acid binding"/>
    <property type="evidence" value="ECO:0007669"/>
    <property type="project" value="InterPro"/>
</dbReference>
<dbReference type="PANTHER" id="PTHR35046">
    <property type="entry name" value="ZINC KNUCKLE (CCHC-TYPE) FAMILY PROTEIN"/>
    <property type="match status" value="1"/>
</dbReference>
<dbReference type="STRING" id="3871.A0A1J7HVH4"/>
<dbReference type="SUPFAM" id="SSF53098">
    <property type="entry name" value="Ribonuclease H-like"/>
    <property type="match status" value="1"/>
</dbReference>